<dbReference type="GO" id="GO:0005975">
    <property type="term" value="P:carbohydrate metabolic process"/>
    <property type="evidence" value="ECO:0007669"/>
    <property type="project" value="UniProtKB-ARBA"/>
</dbReference>
<organism evidence="6 7">
    <name type="scientific">Corynebacterium ulcerans</name>
    <dbReference type="NCBI Taxonomy" id="65058"/>
    <lineage>
        <taxon>Bacteria</taxon>
        <taxon>Bacillati</taxon>
        <taxon>Actinomycetota</taxon>
        <taxon>Actinomycetes</taxon>
        <taxon>Mycobacteriales</taxon>
        <taxon>Corynebacteriaceae</taxon>
        <taxon>Corynebacterium</taxon>
    </lineage>
</organism>
<gene>
    <name evidence="6" type="primary">spaD</name>
    <name evidence="6" type="ORF">NCTC7908_02133</name>
</gene>
<evidence type="ECO:0000313" key="7">
    <source>
        <dbReference type="Proteomes" id="UP000248741"/>
    </source>
</evidence>
<dbReference type="NCBIfam" id="TIGR04226">
    <property type="entry name" value="RrgB_K2N_iso_D2"/>
    <property type="match status" value="1"/>
</dbReference>
<feature type="compositionally biased region" description="Polar residues" evidence="1">
    <location>
        <begin position="331"/>
        <end position="349"/>
    </location>
</feature>
<dbReference type="AlphaFoldDB" id="A0ABD7MVP0"/>
<feature type="domain" description="Gram-positive pilin backbone subunit 2 Cna-B-like" evidence="4">
    <location>
        <begin position="224"/>
        <end position="323"/>
    </location>
</feature>
<dbReference type="NCBIfam" id="NF033902">
    <property type="entry name" value="iso_D2_wall_anc"/>
    <property type="match status" value="1"/>
</dbReference>
<feature type="region of interest" description="Disordered" evidence="1">
    <location>
        <begin position="331"/>
        <end position="351"/>
    </location>
</feature>
<dbReference type="InterPro" id="IPR041033">
    <property type="entry name" value="SpaA_PFL_dom_1"/>
</dbReference>
<evidence type="ECO:0000259" key="3">
    <source>
        <dbReference type="Pfam" id="PF16555"/>
    </source>
</evidence>
<dbReference type="InterPro" id="IPR032364">
    <property type="entry name" value="GramPos_pilinD1_N"/>
</dbReference>
<dbReference type="Gene3D" id="2.60.40.740">
    <property type="match status" value="1"/>
</dbReference>
<reference evidence="6 7" key="1">
    <citation type="submission" date="2018-06" db="EMBL/GenBank/DDBJ databases">
        <authorList>
            <consortium name="Pathogen Informatics"/>
            <person name="Doyle S."/>
        </authorList>
    </citation>
    <scope>NUCLEOTIDE SEQUENCE [LARGE SCALE GENOMIC DNA]</scope>
    <source>
        <strain evidence="6 7">NCTC7908</strain>
    </source>
</reference>
<dbReference type="InterPro" id="IPR032334">
    <property type="entry name" value="GramPos_pilinBB"/>
</dbReference>
<feature type="domain" description="SpaA-like prealbumin fold" evidence="5">
    <location>
        <begin position="358"/>
        <end position="486"/>
    </location>
</feature>
<name>A0ABD7MVP0_CORUL</name>
<dbReference type="InterPro" id="IPR048052">
    <property type="entry name" value="FM1-like"/>
</dbReference>
<feature type="chain" id="PRO_5044895854" evidence="2">
    <location>
        <begin position="26"/>
        <end position="502"/>
    </location>
</feature>
<evidence type="ECO:0000259" key="4">
    <source>
        <dbReference type="Pfam" id="PF16569"/>
    </source>
</evidence>
<keyword evidence="2" id="KW-0732">Signal</keyword>
<protein>
    <submittedName>
        <fullName evidence="6">Surface-anchored protein, fimbrial subunit</fullName>
    </submittedName>
</protein>
<evidence type="ECO:0000256" key="1">
    <source>
        <dbReference type="SAM" id="MobiDB-lite"/>
    </source>
</evidence>
<proteinExistence type="predicted"/>
<dbReference type="Gene3D" id="2.60.40.10">
    <property type="entry name" value="Immunoglobulins"/>
    <property type="match status" value="2"/>
</dbReference>
<feature type="domain" description="Gram-positive pilin subunit D1 N-terminal" evidence="3">
    <location>
        <begin position="53"/>
        <end position="206"/>
    </location>
</feature>
<dbReference type="InterPro" id="IPR026466">
    <property type="entry name" value="Fim_isopep_form_D2_dom"/>
</dbReference>
<dbReference type="Pfam" id="PF17802">
    <property type="entry name" value="SpaA"/>
    <property type="match status" value="1"/>
</dbReference>
<evidence type="ECO:0000256" key="2">
    <source>
        <dbReference type="SAM" id="SignalP"/>
    </source>
</evidence>
<dbReference type="Proteomes" id="UP000248741">
    <property type="component" value="Chromosome 1"/>
</dbReference>
<dbReference type="Pfam" id="PF16555">
    <property type="entry name" value="GramPos_pilinD1"/>
    <property type="match status" value="1"/>
</dbReference>
<dbReference type="RefSeq" id="WP_231910468.1">
    <property type="nucleotide sequence ID" value="NZ_CP068134.1"/>
</dbReference>
<dbReference type="Pfam" id="PF16569">
    <property type="entry name" value="GramPos_pilinBB"/>
    <property type="match status" value="1"/>
</dbReference>
<dbReference type="InterPro" id="IPR013783">
    <property type="entry name" value="Ig-like_fold"/>
</dbReference>
<feature type="signal peptide" evidence="2">
    <location>
        <begin position="1"/>
        <end position="25"/>
    </location>
</feature>
<dbReference type="EMBL" id="LS483400">
    <property type="protein sequence ID" value="SQG53249.1"/>
    <property type="molecule type" value="Genomic_DNA"/>
</dbReference>
<sequence>MNKFSRTTRSVTFAAMCGLALTTGAVGIQSAPIAVAEEQLASLPASLIDKEATGKLILHKKADPSSSNVPTGEIDPQVTGTDLPGVGFTLYKIRDIDLYSNAGVKNAAEKMNQPKPANQYLTAGGQADLTKVTEVKQGVTDEHGMIEFSFAKGELGAYLVVETGPKPGYTPASPFIAFIPMTKNNGQDGEKGGVEWNYNVHAYPKNFKKGVTDKIVEDSGKNGGDTVTYTVSAVPQGIGVDQKRTVFKIQDTLDEKLAAPEKDSVKVSIEDAGDKVFTEDVDYEVTVAGQTVTVTFKDEGLAKLTSAMKVSVEIPATVKDSSTGILPNQAQVFENNPNDDQDKTGTPSETPRVKTYFGDVTFDKIDGATNEKLAGAKFALYGAIGDQECVDAVKAPAQKLRSGGKEEWISAGGSGQVTITGLHVNDIANEKYSAGPDGKYGTDDDAVESFVTNKYSSYCLVETEAPKGYELLPEPIKFDLKKQEVVDAQGSLIKKDRHKWKD</sequence>
<accession>A0ABD7MVP0</accession>
<evidence type="ECO:0000313" key="6">
    <source>
        <dbReference type="EMBL" id="SQG53249.1"/>
    </source>
</evidence>
<evidence type="ECO:0000259" key="5">
    <source>
        <dbReference type="Pfam" id="PF17802"/>
    </source>
</evidence>